<feature type="transmembrane region" description="Helical" evidence="2">
    <location>
        <begin position="35"/>
        <end position="59"/>
    </location>
</feature>
<dbReference type="AlphaFoldDB" id="G0MA78"/>
<evidence type="ECO:0000256" key="2">
    <source>
        <dbReference type="SAM" id="Phobius"/>
    </source>
</evidence>
<keyword evidence="2" id="KW-0812">Transmembrane</keyword>
<accession>G0MA78</accession>
<protein>
    <recommendedName>
        <fullName evidence="5">Transmembrane protein</fullName>
    </recommendedName>
</protein>
<organism evidence="4">
    <name type="scientific">Caenorhabditis brenneri</name>
    <name type="common">Nematode worm</name>
    <dbReference type="NCBI Taxonomy" id="135651"/>
    <lineage>
        <taxon>Eukaryota</taxon>
        <taxon>Metazoa</taxon>
        <taxon>Ecdysozoa</taxon>
        <taxon>Nematoda</taxon>
        <taxon>Chromadorea</taxon>
        <taxon>Rhabditida</taxon>
        <taxon>Rhabditina</taxon>
        <taxon>Rhabditomorpha</taxon>
        <taxon>Rhabditoidea</taxon>
        <taxon>Rhabditidae</taxon>
        <taxon>Peloderinae</taxon>
        <taxon>Caenorhabditis</taxon>
    </lineage>
</organism>
<dbReference type="Proteomes" id="UP000008068">
    <property type="component" value="Unassembled WGS sequence"/>
</dbReference>
<feature type="region of interest" description="Disordered" evidence="1">
    <location>
        <begin position="1"/>
        <end position="25"/>
    </location>
</feature>
<sequence length="151" mass="17450">MSVHFGKKSSKKQESENNEKEHRATSEETFQKVNFMYVFVTIVAALVLKRLIIFVWYCISSLGDWFIGNFENTRIDDLPSRCRMAATEEPNSEELVHPDKLSCECPRVEAGNSSGTSRTMEQNNNRDVKDFEDSMKRIVEGKDKEEDVRTM</sequence>
<dbReference type="InParanoid" id="G0MA78"/>
<feature type="region of interest" description="Disordered" evidence="1">
    <location>
        <begin position="108"/>
        <end position="151"/>
    </location>
</feature>
<dbReference type="EMBL" id="GL379787">
    <property type="protein sequence ID" value="EGT30707.1"/>
    <property type="molecule type" value="Genomic_DNA"/>
</dbReference>
<dbReference type="HOGENOM" id="CLU_1733069_0_0_1"/>
<evidence type="ECO:0000313" key="4">
    <source>
        <dbReference type="Proteomes" id="UP000008068"/>
    </source>
</evidence>
<keyword evidence="2" id="KW-0472">Membrane</keyword>
<feature type="compositionally biased region" description="Basic and acidic residues" evidence="1">
    <location>
        <begin position="11"/>
        <end position="25"/>
    </location>
</feature>
<reference evidence="4" key="1">
    <citation type="submission" date="2011-07" db="EMBL/GenBank/DDBJ databases">
        <authorList>
            <consortium name="Caenorhabditis brenneri Sequencing and Analysis Consortium"/>
            <person name="Wilson R.K."/>
        </authorList>
    </citation>
    <scope>NUCLEOTIDE SEQUENCE [LARGE SCALE GENOMIC DNA]</scope>
    <source>
        <strain evidence="4">PB2801</strain>
    </source>
</reference>
<name>G0MA78_CAEBE</name>
<feature type="compositionally biased region" description="Polar residues" evidence="1">
    <location>
        <begin position="111"/>
        <end position="123"/>
    </location>
</feature>
<keyword evidence="4" id="KW-1185">Reference proteome</keyword>
<feature type="compositionally biased region" description="Basic and acidic residues" evidence="1">
    <location>
        <begin position="124"/>
        <end position="151"/>
    </location>
</feature>
<feature type="compositionally biased region" description="Basic residues" evidence="1">
    <location>
        <begin position="1"/>
        <end position="10"/>
    </location>
</feature>
<keyword evidence="2" id="KW-1133">Transmembrane helix</keyword>
<evidence type="ECO:0000256" key="1">
    <source>
        <dbReference type="SAM" id="MobiDB-lite"/>
    </source>
</evidence>
<evidence type="ECO:0008006" key="5">
    <source>
        <dbReference type="Google" id="ProtNLM"/>
    </source>
</evidence>
<gene>
    <name evidence="3" type="ORF">CAEBREN_17825</name>
</gene>
<evidence type="ECO:0000313" key="3">
    <source>
        <dbReference type="EMBL" id="EGT30707.1"/>
    </source>
</evidence>
<proteinExistence type="predicted"/>